<gene>
    <name evidence="1" type="ORF">A0U93_09815</name>
</gene>
<dbReference type="Proteomes" id="UP000188604">
    <property type="component" value="Chromosome"/>
</dbReference>
<reference evidence="1 2" key="1">
    <citation type="submission" date="2016-03" db="EMBL/GenBank/DDBJ databases">
        <title>Acetic acid bacteria sequencing.</title>
        <authorList>
            <person name="Brandt J."/>
            <person name="Jakob F."/>
            <person name="Vogel R.F."/>
        </authorList>
    </citation>
    <scope>NUCLEOTIDE SEQUENCE [LARGE SCALE GENOMIC DNA]</scope>
    <source>
        <strain evidence="1 2">NBRC 101099</strain>
    </source>
</reference>
<proteinExistence type="predicted"/>
<accession>A0A1U9KR36</accession>
<evidence type="ECO:0000313" key="2">
    <source>
        <dbReference type="Proteomes" id="UP000188604"/>
    </source>
</evidence>
<keyword evidence="2" id="KW-1185">Reference proteome</keyword>
<dbReference type="KEGG" id="nch:A0U93_09815"/>
<sequence>MNADSTPAPSGAINDPTYEGYIITLGRAELLAECRKQALRIGYAFEIADAVLSDPEAGIEERKIAWEFRDALESRFSEDTAWLTQLDREQNKTVHLRELSSGAGDVA</sequence>
<dbReference type="AlphaFoldDB" id="A0A1U9KR36"/>
<dbReference type="STRING" id="320497.A0U93_09815"/>
<name>A0A1U9KR36_9PROT</name>
<dbReference type="RefSeq" id="WP_077807205.1">
    <property type="nucleotide sequence ID" value="NZ_BJXS01000003.1"/>
</dbReference>
<organism evidence="1 2">
    <name type="scientific">Neoasaia chiangmaiensis</name>
    <dbReference type="NCBI Taxonomy" id="320497"/>
    <lineage>
        <taxon>Bacteria</taxon>
        <taxon>Pseudomonadati</taxon>
        <taxon>Pseudomonadota</taxon>
        <taxon>Alphaproteobacteria</taxon>
        <taxon>Acetobacterales</taxon>
        <taxon>Acetobacteraceae</taxon>
        <taxon>Neoasaia</taxon>
    </lineage>
</organism>
<protein>
    <submittedName>
        <fullName evidence="1">Uncharacterized protein</fullName>
    </submittedName>
</protein>
<evidence type="ECO:0000313" key="1">
    <source>
        <dbReference type="EMBL" id="AQS88189.1"/>
    </source>
</evidence>
<dbReference type="EMBL" id="CP014691">
    <property type="protein sequence ID" value="AQS88189.1"/>
    <property type="molecule type" value="Genomic_DNA"/>
</dbReference>